<feature type="transmembrane region" description="Helical" evidence="1">
    <location>
        <begin position="79"/>
        <end position="96"/>
    </location>
</feature>
<proteinExistence type="predicted"/>
<feature type="transmembrane region" description="Helical" evidence="1">
    <location>
        <begin position="155"/>
        <end position="177"/>
    </location>
</feature>
<keyword evidence="1" id="KW-0812">Transmembrane</keyword>
<feature type="transmembrane region" description="Helical" evidence="1">
    <location>
        <begin position="52"/>
        <end position="73"/>
    </location>
</feature>
<gene>
    <name evidence="2" type="ORF">SORBI_3002G099451</name>
</gene>
<sequence>MASRLGSSQLEVDGPANGTTYQALGEVLFSSSAAFFVAIFSDLFSWRMKPKWSTALVYVSSCNLLLLTVLVFISVDKVYAYYILFVPVTIAAAILLQHKLWPGMQQQSTDDASVNQDRLDFMFKLSALTLNWDSNTIITMITTLNKNIPSGLNKYSYIALSTAGLFFTSTIILSIFLMTVATVRTVMLTVHATCLNVLLVIMLLSALIATSITFIYNFDQATEGEVPT</sequence>
<feature type="transmembrane region" description="Helical" evidence="1">
    <location>
        <begin position="20"/>
        <end position="40"/>
    </location>
</feature>
<evidence type="ECO:0000313" key="2">
    <source>
        <dbReference type="EMBL" id="OQU88809.1"/>
    </source>
</evidence>
<reference evidence="3" key="2">
    <citation type="journal article" date="2018" name="Plant J.">
        <title>The Sorghum bicolor reference genome: improved assembly, gene annotations, a transcriptome atlas, and signatures of genome organization.</title>
        <authorList>
            <person name="McCormick R.F."/>
            <person name="Truong S.K."/>
            <person name="Sreedasyam A."/>
            <person name="Jenkins J."/>
            <person name="Shu S."/>
            <person name="Sims D."/>
            <person name="Kennedy M."/>
            <person name="Amirebrahimi M."/>
            <person name="Weers B.D."/>
            <person name="McKinley B."/>
            <person name="Mattison A."/>
            <person name="Morishige D.T."/>
            <person name="Grimwood J."/>
            <person name="Schmutz J."/>
            <person name="Mullet J.E."/>
        </authorList>
    </citation>
    <scope>NUCLEOTIDE SEQUENCE [LARGE SCALE GENOMIC DNA]</scope>
    <source>
        <strain evidence="3">cv. BTx623</strain>
    </source>
</reference>
<dbReference type="Proteomes" id="UP000000768">
    <property type="component" value="Chromosome 2"/>
</dbReference>
<dbReference type="InParanoid" id="A0A1W0W319"/>
<reference evidence="2 3" key="1">
    <citation type="journal article" date="2009" name="Nature">
        <title>The Sorghum bicolor genome and the diversification of grasses.</title>
        <authorList>
            <person name="Paterson A.H."/>
            <person name="Bowers J.E."/>
            <person name="Bruggmann R."/>
            <person name="Dubchak I."/>
            <person name="Grimwood J."/>
            <person name="Gundlach H."/>
            <person name="Haberer G."/>
            <person name="Hellsten U."/>
            <person name="Mitros T."/>
            <person name="Poliakov A."/>
            <person name="Schmutz J."/>
            <person name="Spannagl M."/>
            <person name="Tang H."/>
            <person name="Wang X."/>
            <person name="Wicker T."/>
            <person name="Bharti A.K."/>
            <person name="Chapman J."/>
            <person name="Feltus F.A."/>
            <person name="Gowik U."/>
            <person name="Grigoriev I.V."/>
            <person name="Lyons E."/>
            <person name="Maher C.A."/>
            <person name="Martis M."/>
            <person name="Narechania A."/>
            <person name="Otillar R.P."/>
            <person name="Penning B.W."/>
            <person name="Salamov A.A."/>
            <person name="Wang Y."/>
            <person name="Zhang L."/>
            <person name="Carpita N.C."/>
            <person name="Freeling M."/>
            <person name="Gingle A.R."/>
            <person name="Hash C.T."/>
            <person name="Keller B."/>
            <person name="Klein P."/>
            <person name="Kresovich S."/>
            <person name="McCann M.C."/>
            <person name="Ming R."/>
            <person name="Peterson D.G."/>
            <person name="Mehboob-ur-Rahman"/>
            <person name="Ware D."/>
            <person name="Westhoff P."/>
            <person name="Mayer K.F."/>
            <person name="Messing J."/>
            <person name="Rokhsar D.S."/>
        </authorList>
    </citation>
    <scope>NUCLEOTIDE SEQUENCE [LARGE SCALE GENOMIC DNA]</scope>
    <source>
        <strain evidence="3">cv. BTx623</strain>
    </source>
</reference>
<keyword evidence="1" id="KW-1133">Transmembrane helix</keyword>
<evidence type="ECO:0000313" key="3">
    <source>
        <dbReference type="Proteomes" id="UP000000768"/>
    </source>
</evidence>
<evidence type="ECO:0000256" key="1">
    <source>
        <dbReference type="SAM" id="Phobius"/>
    </source>
</evidence>
<dbReference type="AlphaFoldDB" id="A0A1W0W319"/>
<organism evidence="2 3">
    <name type="scientific">Sorghum bicolor</name>
    <name type="common">Sorghum</name>
    <name type="synonym">Sorghum vulgare</name>
    <dbReference type="NCBI Taxonomy" id="4558"/>
    <lineage>
        <taxon>Eukaryota</taxon>
        <taxon>Viridiplantae</taxon>
        <taxon>Streptophyta</taxon>
        <taxon>Embryophyta</taxon>
        <taxon>Tracheophyta</taxon>
        <taxon>Spermatophyta</taxon>
        <taxon>Magnoliopsida</taxon>
        <taxon>Liliopsida</taxon>
        <taxon>Poales</taxon>
        <taxon>Poaceae</taxon>
        <taxon>PACMAD clade</taxon>
        <taxon>Panicoideae</taxon>
        <taxon>Andropogonodae</taxon>
        <taxon>Andropogoneae</taxon>
        <taxon>Sorghinae</taxon>
        <taxon>Sorghum</taxon>
    </lineage>
</organism>
<accession>A0A1W0W319</accession>
<protein>
    <submittedName>
        <fullName evidence="2">Uncharacterized protein</fullName>
    </submittedName>
</protein>
<keyword evidence="3" id="KW-1185">Reference proteome</keyword>
<dbReference type="EMBL" id="CM000761">
    <property type="protein sequence ID" value="OQU88809.1"/>
    <property type="molecule type" value="Genomic_DNA"/>
</dbReference>
<feature type="transmembrane region" description="Helical" evidence="1">
    <location>
        <begin position="197"/>
        <end position="218"/>
    </location>
</feature>
<dbReference type="Gramene" id="OQU88809">
    <property type="protein sequence ID" value="OQU88809"/>
    <property type="gene ID" value="SORBI_3002G099451"/>
</dbReference>
<name>A0A1W0W319_SORBI</name>
<keyword evidence="1" id="KW-0472">Membrane</keyword>